<dbReference type="Proteomes" id="UP001153678">
    <property type="component" value="Unassembled WGS sequence"/>
</dbReference>
<feature type="region of interest" description="Disordered" evidence="1">
    <location>
        <begin position="1"/>
        <end position="32"/>
    </location>
</feature>
<reference evidence="2" key="1">
    <citation type="submission" date="2022-08" db="EMBL/GenBank/DDBJ databases">
        <authorList>
            <person name="Kallberg Y."/>
            <person name="Tangrot J."/>
            <person name="Rosling A."/>
        </authorList>
    </citation>
    <scope>NUCLEOTIDE SEQUENCE</scope>
    <source>
        <strain evidence="2">Wild A</strain>
    </source>
</reference>
<gene>
    <name evidence="2" type="ORF">FWILDA_LOCUS1413</name>
</gene>
<organism evidence="2 3">
    <name type="scientific">Funneliformis geosporum</name>
    <dbReference type="NCBI Taxonomy" id="1117311"/>
    <lineage>
        <taxon>Eukaryota</taxon>
        <taxon>Fungi</taxon>
        <taxon>Fungi incertae sedis</taxon>
        <taxon>Mucoromycota</taxon>
        <taxon>Glomeromycotina</taxon>
        <taxon>Glomeromycetes</taxon>
        <taxon>Glomerales</taxon>
        <taxon>Glomeraceae</taxon>
        <taxon>Funneliformis</taxon>
    </lineage>
</organism>
<evidence type="ECO:0000256" key="1">
    <source>
        <dbReference type="SAM" id="MobiDB-lite"/>
    </source>
</evidence>
<dbReference type="EMBL" id="CAMKVN010000133">
    <property type="protein sequence ID" value="CAI2164133.1"/>
    <property type="molecule type" value="Genomic_DNA"/>
</dbReference>
<comment type="caution">
    <text evidence="2">The sequence shown here is derived from an EMBL/GenBank/DDBJ whole genome shotgun (WGS) entry which is preliminary data.</text>
</comment>
<evidence type="ECO:0000313" key="3">
    <source>
        <dbReference type="Proteomes" id="UP001153678"/>
    </source>
</evidence>
<dbReference type="AlphaFoldDB" id="A0A9W4WIF0"/>
<name>A0A9W4WIF0_9GLOM</name>
<evidence type="ECO:0000313" key="2">
    <source>
        <dbReference type="EMBL" id="CAI2164133.1"/>
    </source>
</evidence>
<sequence length="46" mass="5223">MSSIQQPSRNDDKQDDDTFSNLDFPTKPNIQAEPSVYDTITGFNPF</sequence>
<proteinExistence type="predicted"/>
<protein>
    <submittedName>
        <fullName evidence="2">14284_t:CDS:1</fullName>
    </submittedName>
</protein>
<dbReference type="OrthoDB" id="10554577at2759"/>
<keyword evidence="3" id="KW-1185">Reference proteome</keyword>
<accession>A0A9W4WIF0</accession>